<feature type="binding site" evidence="3">
    <location>
        <position position="383"/>
    </location>
    <ligand>
        <name>Zn(2+)</name>
        <dbReference type="ChEBI" id="CHEBI:29105"/>
        <label>2</label>
    </ligand>
</feature>
<organism evidence="5 6">
    <name type="scientific">Clostridium paraputrificum</name>
    <dbReference type="NCBI Taxonomy" id="29363"/>
    <lineage>
        <taxon>Bacteria</taxon>
        <taxon>Bacillati</taxon>
        <taxon>Bacillota</taxon>
        <taxon>Clostridia</taxon>
        <taxon>Eubacteriales</taxon>
        <taxon>Clostridiaceae</taxon>
        <taxon>Clostridium</taxon>
    </lineage>
</organism>
<feature type="binding site" evidence="3">
    <location>
        <position position="80"/>
    </location>
    <ligand>
        <name>Zn(2+)</name>
        <dbReference type="ChEBI" id="CHEBI:29105"/>
        <label>1</label>
    </ligand>
</feature>
<name>A0A1B8RQQ5_9CLOT</name>
<dbReference type="Pfam" id="PF01546">
    <property type="entry name" value="Peptidase_M20"/>
    <property type="match status" value="1"/>
</dbReference>
<dbReference type="PANTHER" id="PTHR32494:SF5">
    <property type="entry name" value="ALLANTOATE AMIDOHYDROLASE"/>
    <property type="match status" value="1"/>
</dbReference>
<dbReference type="Gene3D" id="3.30.70.360">
    <property type="match status" value="1"/>
</dbReference>
<dbReference type="EMBL" id="MAPZ01000017">
    <property type="protein sequence ID" value="OBY11054.1"/>
    <property type="molecule type" value="Genomic_DNA"/>
</dbReference>
<keyword evidence="6" id="KW-1185">Reference proteome</keyword>
<evidence type="ECO:0000259" key="4">
    <source>
        <dbReference type="Pfam" id="PF07687"/>
    </source>
</evidence>
<protein>
    <recommendedName>
        <fullName evidence="4">Peptidase M20 dimerisation domain-containing protein</fullName>
    </recommendedName>
</protein>
<dbReference type="PIRSF" id="PIRSF001235">
    <property type="entry name" value="Amidase_carbamoylase"/>
    <property type="match status" value="1"/>
</dbReference>
<dbReference type="OrthoDB" id="9808195at2"/>
<feature type="domain" description="Peptidase M20 dimerisation" evidence="4">
    <location>
        <begin position="214"/>
        <end position="311"/>
    </location>
</feature>
<dbReference type="Pfam" id="PF07687">
    <property type="entry name" value="M20_dimer"/>
    <property type="match status" value="1"/>
</dbReference>
<dbReference type="GO" id="GO:0016813">
    <property type="term" value="F:hydrolase activity, acting on carbon-nitrogen (but not peptide) bonds, in linear amidines"/>
    <property type="evidence" value="ECO:0007669"/>
    <property type="project" value="InterPro"/>
</dbReference>
<dbReference type="eggNOG" id="COG0624">
    <property type="taxonomic scope" value="Bacteria"/>
</dbReference>
<accession>A0A1B8RQQ5</accession>
<dbReference type="SUPFAM" id="SSF55031">
    <property type="entry name" value="Bacterial exopeptidase dimerisation domain"/>
    <property type="match status" value="1"/>
</dbReference>
<evidence type="ECO:0000256" key="3">
    <source>
        <dbReference type="PIRSR" id="PIRSR001235-1"/>
    </source>
</evidence>
<proteinExistence type="inferred from homology"/>
<keyword evidence="3" id="KW-0862">Zinc</keyword>
<dbReference type="PANTHER" id="PTHR32494">
    <property type="entry name" value="ALLANTOATE DEIMINASE-RELATED"/>
    <property type="match status" value="1"/>
</dbReference>
<dbReference type="InterPro" id="IPR036264">
    <property type="entry name" value="Bact_exopeptidase_dim_dom"/>
</dbReference>
<dbReference type="NCBIfam" id="NF006771">
    <property type="entry name" value="PRK09290.1-5"/>
    <property type="match status" value="1"/>
</dbReference>
<dbReference type="Gene3D" id="3.40.630.10">
    <property type="entry name" value="Zn peptidases"/>
    <property type="match status" value="1"/>
</dbReference>
<comment type="cofactor">
    <cofactor evidence="3">
        <name>Zn(2+)</name>
        <dbReference type="ChEBI" id="CHEBI:29105"/>
    </cofactor>
    <text evidence="3">Binds 2 Zn(2+) ions per subunit.</text>
</comment>
<dbReference type="CDD" id="cd03884">
    <property type="entry name" value="M20_bAS"/>
    <property type="match status" value="1"/>
</dbReference>
<dbReference type="AlphaFoldDB" id="A0A1B8RQQ5"/>
<gene>
    <name evidence="5" type="ORF">CP373A1_07830</name>
</gene>
<feature type="binding site" evidence="3">
    <location>
        <position position="191"/>
    </location>
    <ligand>
        <name>Zn(2+)</name>
        <dbReference type="ChEBI" id="CHEBI:29105"/>
        <label>1</label>
    </ligand>
</feature>
<feature type="binding site" evidence="3">
    <location>
        <position position="91"/>
    </location>
    <ligand>
        <name>Zn(2+)</name>
        <dbReference type="ChEBI" id="CHEBI:29105"/>
        <label>2</label>
    </ligand>
</feature>
<feature type="binding site" evidence="3">
    <location>
        <position position="126"/>
    </location>
    <ligand>
        <name>Zn(2+)</name>
        <dbReference type="ChEBI" id="CHEBI:29105"/>
        <label>2</label>
    </ligand>
</feature>
<feature type="binding site" evidence="3">
    <location>
        <position position="91"/>
    </location>
    <ligand>
        <name>Zn(2+)</name>
        <dbReference type="ChEBI" id="CHEBI:29105"/>
        <label>1</label>
    </ligand>
</feature>
<keyword evidence="2" id="KW-0378">Hydrolase</keyword>
<dbReference type="InterPro" id="IPR010158">
    <property type="entry name" value="Amidase_Cbmase"/>
</dbReference>
<comment type="caution">
    <text evidence="5">The sequence shown here is derived from an EMBL/GenBank/DDBJ whole genome shotgun (WGS) entry which is preliminary data.</text>
</comment>
<evidence type="ECO:0000256" key="2">
    <source>
        <dbReference type="ARBA" id="ARBA00022801"/>
    </source>
</evidence>
<dbReference type="SUPFAM" id="SSF53187">
    <property type="entry name" value="Zn-dependent exopeptidases"/>
    <property type="match status" value="1"/>
</dbReference>
<dbReference type="InterPro" id="IPR002933">
    <property type="entry name" value="Peptidase_M20"/>
</dbReference>
<sequence>MKVNIHRVMKGIERLSEFNSTPEKGCTRYSYSKEDLLARKYLINQMKEAGFEVRVDNIGNIKGVLKGTEEKLPVVISGSHIDTVKHGGNYDGILGVVAAIEVGRVIKENNLKHRRGYQVVIFTEEEGSNFSVNLLGSKAIAGKIEFEDIKDLKDNMGISMVDMIEKLGVNSRRVSECRIPKEEIYSMIELHIEQGRVLDEENISVGIVKGINALNWYEVRIEGEANHAGATPMKYRKDALIEASKLISKIPTIVEKFGDESNVATVGVIECKPNLPNVIPKEVKFTIDLRGIEPDTNRRVLEEIKNELKKIENGGVKTSIKELTKAKETKSKEEILKIIEEKALKRKISYKFMYSGSNHDTSIISEICDVAMIFVPSVNGSSHCPEEYTKEIDIQNGCQLLLDTVEELIK</sequence>
<dbReference type="GO" id="GO:0046872">
    <property type="term" value="F:metal ion binding"/>
    <property type="evidence" value="ECO:0007669"/>
    <property type="project" value="UniProtKB-KW"/>
</dbReference>
<comment type="similarity">
    <text evidence="1">Belongs to the peptidase M20 family.</text>
</comment>
<keyword evidence="3" id="KW-0479">Metal-binding</keyword>
<evidence type="ECO:0000256" key="1">
    <source>
        <dbReference type="ARBA" id="ARBA00006153"/>
    </source>
</evidence>
<reference evidence="5 6" key="1">
    <citation type="submission" date="2016-06" db="EMBL/GenBank/DDBJ databases">
        <authorList>
            <person name="Kjaerup R.B."/>
            <person name="Dalgaard T.S."/>
            <person name="Juul-Madsen H.R."/>
        </authorList>
    </citation>
    <scope>NUCLEOTIDE SEQUENCE [LARGE SCALE GENOMIC DNA]</scope>
    <source>
        <strain evidence="5 6">373-A1</strain>
    </source>
</reference>
<evidence type="ECO:0000313" key="6">
    <source>
        <dbReference type="Proteomes" id="UP000092714"/>
    </source>
</evidence>
<evidence type="ECO:0000313" key="5">
    <source>
        <dbReference type="EMBL" id="OBY11054.1"/>
    </source>
</evidence>
<dbReference type="InterPro" id="IPR011650">
    <property type="entry name" value="Peptidase_M20_dimer"/>
</dbReference>
<dbReference type="NCBIfam" id="TIGR01879">
    <property type="entry name" value="hydantase"/>
    <property type="match status" value="1"/>
</dbReference>
<dbReference type="Proteomes" id="UP000092714">
    <property type="component" value="Unassembled WGS sequence"/>
</dbReference>
<dbReference type="RefSeq" id="WP_065254480.1">
    <property type="nucleotide sequence ID" value="NZ_MAPZ01000017.1"/>
</dbReference>